<dbReference type="Gene3D" id="3.40.30.10">
    <property type="entry name" value="Glutaredoxin"/>
    <property type="match status" value="1"/>
</dbReference>
<dbReference type="EMBL" id="CP066690">
    <property type="protein sequence ID" value="QQG45133.1"/>
    <property type="molecule type" value="Genomic_DNA"/>
</dbReference>
<evidence type="ECO:0000259" key="1">
    <source>
        <dbReference type="PROSITE" id="PS51352"/>
    </source>
</evidence>
<dbReference type="PROSITE" id="PS51352">
    <property type="entry name" value="THIOREDOXIN_2"/>
    <property type="match status" value="1"/>
</dbReference>
<evidence type="ECO:0000313" key="2">
    <source>
        <dbReference type="EMBL" id="QQG45133.1"/>
    </source>
</evidence>
<evidence type="ECO:0000313" key="3">
    <source>
        <dbReference type="Proteomes" id="UP000595618"/>
    </source>
</evidence>
<dbReference type="GO" id="GO:0016209">
    <property type="term" value="F:antioxidant activity"/>
    <property type="evidence" value="ECO:0007669"/>
    <property type="project" value="InterPro"/>
</dbReference>
<dbReference type="SUPFAM" id="SSF52833">
    <property type="entry name" value="Thioredoxin-like"/>
    <property type="match status" value="1"/>
</dbReference>
<dbReference type="Proteomes" id="UP000595618">
    <property type="component" value="Chromosome"/>
</dbReference>
<dbReference type="PANTHER" id="PTHR42852:SF13">
    <property type="entry name" value="PROTEIN DIPZ"/>
    <property type="match status" value="1"/>
</dbReference>
<organism evidence="2 3">
    <name type="scientific">Candidatus Sungiibacteriota bacterium</name>
    <dbReference type="NCBI Taxonomy" id="2750080"/>
    <lineage>
        <taxon>Bacteria</taxon>
        <taxon>Candidatus Sungiibacteriota</taxon>
    </lineage>
</organism>
<dbReference type="InterPro" id="IPR013766">
    <property type="entry name" value="Thioredoxin_domain"/>
</dbReference>
<reference evidence="2 3" key="1">
    <citation type="submission" date="2020-07" db="EMBL/GenBank/DDBJ databases">
        <title>Huge and variable diversity of episymbiotic CPR bacteria and DPANN archaea in groundwater ecosystems.</title>
        <authorList>
            <person name="He C.Y."/>
            <person name="Keren R."/>
            <person name="Whittaker M."/>
            <person name="Farag I.F."/>
            <person name="Doudna J."/>
            <person name="Cate J.H.D."/>
            <person name="Banfield J.F."/>
        </authorList>
    </citation>
    <scope>NUCLEOTIDE SEQUENCE [LARGE SCALE GENOMIC DNA]</scope>
    <source>
        <strain evidence="2">NC_groundwater_541_Ag_S-0.1um_46_50</strain>
    </source>
</reference>
<sequence length="159" mass="18287">MKNNNITQSEDAPTSNGVKAPEFITENEQWLNSEPPKIADLKGKVVLIKFWTFMCSWCQQDLPGIMEIEKKYKDKGLVVIGIHSPETTFERDVEALKKQMKVLKVDFPVLTDNARQNWKAYKVENWPAYYLIDREGNIAFSILGPGVEDQLENKIKNLI</sequence>
<feature type="domain" description="Thioredoxin" evidence="1">
    <location>
        <begin position="14"/>
        <end position="159"/>
    </location>
</feature>
<dbReference type="AlphaFoldDB" id="A0A7T5RJ90"/>
<dbReference type="InterPro" id="IPR050553">
    <property type="entry name" value="Thioredoxin_ResA/DsbE_sf"/>
</dbReference>
<proteinExistence type="predicted"/>
<accession>A0A7T5RJ90</accession>
<protein>
    <submittedName>
        <fullName evidence="2">Redoxin domain-containing protein</fullName>
    </submittedName>
</protein>
<gene>
    <name evidence="2" type="ORF">HYW89_04005</name>
</gene>
<dbReference type="Pfam" id="PF00578">
    <property type="entry name" value="AhpC-TSA"/>
    <property type="match status" value="1"/>
</dbReference>
<name>A0A7T5RJ90_9BACT</name>
<dbReference type="PANTHER" id="PTHR42852">
    <property type="entry name" value="THIOL:DISULFIDE INTERCHANGE PROTEIN DSBE"/>
    <property type="match status" value="1"/>
</dbReference>
<dbReference type="InterPro" id="IPR000866">
    <property type="entry name" value="AhpC/TSA"/>
</dbReference>
<dbReference type="GO" id="GO:0016491">
    <property type="term" value="F:oxidoreductase activity"/>
    <property type="evidence" value="ECO:0007669"/>
    <property type="project" value="InterPro"/>
</dbReference>
<dbReference type="InterPro" id="IPR036249">
    <property type="entry name" value="Thioredoxin-like_sf"/>
</dbReference>